<feature type="region of interest" description="Disordered" evidence="1">
    <location>
        <begin position="617"/>
        <end position="785"/>
    </location>
</feature>
<evidence type="ECO:0000313" key="4">
    <source>
        <dbReference type="Proteomes" id="UP001152320"/>
    </source>
</evidence>
<feature type="compositionally biased region" description="Polar residues" evidence="1">
    <location>
        <begin position="854"/>
        <end position="876"/>
    </location>
</feature>
<dbReference type="GO" id="GO:0071539">
    <property type="term" value="P:protein localization to centrosome"/>
    <property type="evidence" value="ECO:0007669"/>
    <property type="project" value="TreeGrafter"/>
</dbReference>
<evidence type="ECO:0000256" key="1">
    <source>
        <dbReference type="SAM" id="MobiDB-lite"/>
    </source>
</evidence>
<feature type="compositionally biased region" description="Polar residues" evidence="1">
    <location>
        <begin position="989"/>
        <end position="1001"/>
    </location>
</feature>
<feature type="compositionally biased region" description="Basic and acidic residues" evidence="1">
    <location>
        <begin position="1131"/>
        <end position="1141"/>
    </location>
</feature>
<feature type="region of interest" description="Disordered" evidence="1">
    <location>
        <begin position="1276"/>
        <end position="1310"/>
    </location>
</feature>
<feature type="compositionally biased region" description="Polar residues" evidence="1">
    <location>
        <begin position="943"/>
        <end position="960"/>
    </location>
</feature>
<sequence>MTTIDQSAQSSYFPSCNRGQQNHLSHLQAKRTTLVSFPKTRQALWDSDKVGTDMTLHLSSTRNVTIQIVEKTLRLAYQHAVHANSIHFNSFLVGTVETLADEEGITVILNRFDPGRDLPGCQDRTLTAKLPGDFVAPVCFSFQDGDQTLTHREKDFMSAFKYLDHSIGSRECVDLNSTLSVRIHCLCYEGTDDITLSVHVGAVIVATPIEMGPINSIPIIPTALARNLAGPISLSQLHNNHKFGLITMDQTRKLLLLLETDPKAYALPLIGIWVSGVNYIHSPVILTACLKFLFSRSIQDRALSPTGGFVLLLYSPIHKHPLFYECKIGNSAEGMTFDLIGCKDQLHLYKHGDGSGMSDVQLELTAARDGPSKELFLQTLKQYQLKLRPKNSGRKASIPEITAADPHLVPRPSPKPTLTKSPTVIPAVPEVSLIFDNVENKTPTRKMLHPSLGYKRPGPLRELNQSSTQLEQRKSGLISSDPQFSKSKSGKNHVKGHTGMVENDGVTMNGSLPLQGVRMGELRPVGFGQQQNHWRESLQKSDERVGDNEPLLPSQYPGNDPKQHKGGQQCMPVECETQRQSMIRGRRKSHGLKGVEANRTFPLDYRQADGILREKQQTPTTGQRQPHQWQHSLKQHGQQSLHQGQHSIQHRQHSPAESQHMAQQRECSPQHCQHAIQQRQQSPHESQHTTQQIHHSPQQNHHMVQQRQDSPQHSQHTAQCRQPSPQQSQHTMQEQFSPQDGQFSPTQEIQQTSIKQNMSDSLQRDSVREEPTNRANIHPLSGGEDSAFTQLKKQEKMIEALQEQIRYLLQLQAGSPGLMTPPATPPSIPGQTSFPFPSPQETSEKRQPPISMLPLSQSSPSNAPHQVTSGRTSLSNEGVHHNGEGPHKQMTTISTNTGQSLFFHNQRDPPLRQDDGPREMVQRTKLPAPFDTPPKQSEKDSRGITSTTDSSVQGSVSDSALSAEPEFQLDLENTRDDTESLGKVELTSYPDSGSMKSSPDGSPTRHQHPHHSTTSPSQSPGSGHNTTIVTPKMPTLVSPVLGESASTCQPASCHHHMGSRRTSPQGVTDIPAISEESNGEEEETESALPDDRIQTPSLLCRDQRKFYQNLLGQVENFLQEDNESDGEGKDEESCLEERDASSSEDEETSEEDGQLQTPRGMEKSVLLRSLFCSPDFHPHINYVSLAEFGIGPSDISVEADAIAMKYLSDDELAKISSDLKHNRIQEDSVNPLLRTVLTAGLPPHLANEKSMIKSRVEFSFATRKYLERHGLGDTTLQDDGLCSEEDEGNVSKGKRNQKKKKRKKRILHRKKSEAAEVVFPMNTGGKGGIEEHLNGEVRSHEVCQGGETIGNILDWNKLKNLPKLF</sequence>
<feature type="compositionally biased region" description="Low complexity" evidence="1">
    <location>
        <begin position="1012"/>
        <end position="1024"/>
    </location>
</feature>
<dbReference type="InterPro" id="IPR057731">
    <property type="entry name" value="STIL_N"/>
</dbReference>
<feature type="region of interest" description="Disordered" evidence="1">
    <location>
        <begin position="442"/>
        <end position="461"/>
    </location>
</feature>
<dbReference type="InterPro" id="IPR026123">
    <property type="entry name" value="STIL"/>
</dbReference>
<feature type="compositionally biased region" description="Polar residues" evidence="1">
    <location>
        <begin position="688"/>
        <end position="761"/>
    </location>
</feature>
<feature type="compositionally biased region" description="Polar residues" evidence="1">
    <location>
        <begin position="655"/>
        <end position="667"/>
    </location>
</feature>
<dbReference type="InterPro" id="IPR058559">
    <property type="entry name" value="PRM_STIL"/>
</dbReference>
<feature type="compositionally biased region" description="Basic and acidic residues" evidence="1">
    <location>
        <begin position="878"/>
        <end position="887"/>
    </location>
</feature>
<feature type="compositionally biased region" description="Polar residues" evidence="1">
    <location>
        <begin position="617"/>
        <end position="629"/>
    </location>
</feature>
<proteinExistence type="predicted"/>
<feature type="compositionally biased region" description="Basic and acidic residues" evidence="1">
    <location>
        <begin position="533"/>
        <end position="547"/>
    </location>
</feature>
<dbReference type="Proteomes" id="UP001152320">
    <property type="component" value="Chromosome 6"/>
</dbReference>
<feature type="region of interest" description="Disordered" evidence="1">
    <location>
        <begin position="924"/>
        <end position="1032"/>
    </location>
</feature>
<dbReference type="Pfam" id="PF26399">
    <property type="entry name" value="PRM_STIL"/>
    <property type="match status" value="1"/>
</dbReference>
<feature type="compositionally biased region" description="Basic residues" evidence="1">
    <location>
        <begin position="1292"/>
        <end position="1310"/>
    </location>
</feature>
<dbReference type="GO" id="GO:0005815">
    <property type="term" value="C:microtubule organizing center"/>
    <property type="evidence" value="ECO:0007669"/>
    <property type="project" value="TreeGrafter"/>
</dbReference>
<keyword evidence="4" id="KW-1185">Reference proteome</keyword>
<comment type="caution">
    <text evidence="3">The sequence shown here is derived from an EMBL/GenBank/DDBJ whole genome shotgun (WGS) entry which is preliminary data.</text>
</comment>
<dbReference type="EMBL" id="JAIZAY010000006">
    <property type="protein sequence ID" value="KAJ8039655.1"/>
    <property type="molecule type" value="Genomic_DNA"/>
</dbReference>
<name>A0A9Q1C745_HOLLE</name>
<organism evidence="3 4">
    <name type="scientific">Holothuria leucospilota</name>
    <name type="common">Black long sea cucumber</name>
    <name type="synonym">Mertensiothuria leucospilota</name>
    <dbReference type="NCBI Taxonomy" id="206669"/>
    <lineage>
        <taxon>Eukaryota</taxon>
        <taxon>Metazoa</taxon>
        <taxon>Echinodermata</taxon>
        <taxon>Eleutherozoa</taxon>
        <taxon>Echinozoa</taxon>
        <taxon>Holothuroidea</taxon>
        <taxon>Aspidochirotacea</taxon>
        <taxon>Aspidochirotida</taxon>
        <taxon>Holothuriidae</taxon>
        <taxon>Holothuria</taxon>
    </lineage>
</organism>
<feature type="domain" description="STIL N-terminal" evidence="2">
    <location>
        <begin position="44"/>
        <end position="383"/>
    </location>
</feature>
<evidence type="ECO:0000259" key="2">
    <source>
        <dbReference type="Pfam" id="PF15253"/>
    </source>
</evidence>
<feature type="compositionally biased region" description="Basic and acidic residues" evidence="1">
    <location>
        <begin position="972"/>
        <end position="982"/>
    </location>
</feature>
<dbReference type="GO" id="GO:0007224">
    <property type="term" value="P:smoothened signaling pathway"/>
    <property type="evidence" value="ECO:0007669"/>
    <property type="project" value="TreeGrafter"/>
</dbReference>
<feature type="compositionally biased region" description="Basic and acidic residues" evidence="1">
    <location>
        <begin position="762"/>
        <end position="772"/>
    </location>
</feature>
<feature type="region of interest" description="Disordered" evidence="1">
    <location>
        <begin position="466"/>
        <end position="508"/>
    </location>
</feature>
<accession>A0A9Q1C745</accession>
<feature type="region of interest" description="Disordered" evidence="1">
    <location>
        <begin position="816"/>
        <end position="892"/>
    </location>
</feature>
<dbReference type="OrthoDB" id="76173at2759"/>
<dbReference type="GO" id="GO:0007052">
    <property type="term" value="P:mitotic spindle organization"/>
    <property type="evidence" value="ECO:0007669"/>
    <property type="project" value="TreeGrafter"/>
</dbReference>
<protein>
    <submittedName>
        <fullName evidence="3">SCL-interrupting locus protein-like</fullName>
    </submittedName>
</protein>
<dbReference type="Pfam" id="PF15253">
    <property type="entry name" value="STIL_N"/>
    <property type="match status" value="1"/>
</dbReference>
<feature type="compositionally biased region" description="Low complexity" evidence="1">
    <location>
        <begin position="670"/>
        <end position="681"/>
    </location>
</feature>
<feature type="compositionally biased region" description="Acidic residues" evidence="1">
    <location>
        <begin position="1142"/>
        <end position="1153"/>
    </location>
</feature>
<feature type="region of interest" description="Disordered" evidence="1">
    <location>
        <begin position="527"/>
        <end position="601"/>
    </location>
</feature>
<feature type="compositionally biased region" description="Acidic residues" evidence="1">
    <location>
        <begin position="1118"/>
        <end position="1130"/>
    </location>
</feature>
<feature type="compositionally biased region" description="Polar residues" evidence="1">
    <location>
        <begin position="829"/>
        <end position="841"/>
    </location>
</feature>
<dbReference type="GO" id="GO:0031023">
    <property type="term" value="P:microtubule organizing center organization"/>
    <property type="evidence" value="ECO:0007669"/>
    <property type="project" value="TreeGrafter"/>
</dbReference>
<evidence type="ECO:0000313" key="3">
    <source>
        <dbReference type="EMBL" id="KAJ8039655.1"/>
    </source>
</evidence>
<dbReference type="PANTHER" id="PTHR15128:SF0">
    <property type="entry name" value="SCL-INTERRUPTING LOCUS PROTEIN"/>
    <property type="match status" value="1"/>
</dbReference>
<feature type="region of interest" description="Disordered" evidence="1">
    <location>
        <begin position="1118"/>
        <end position="1160"/>
    </location>
</feature>
<dbReference type="PANTHER" id="PTHR15128">
    <property type="entry name" value="TAL1 SCL INTERRUPTING LOCUS"/>
    <property type="match status" value="1"/>
</dbReference>
<reference evidence="3" key="1">
    <citation type="submission" date="2021-10" db="EMBL/GenBank/DDBJ databases">
        <title>Tropical sea cucumber genome reveals ecological adaptation and Cuvierian tubules defense mechanism.</title>
        <authorList>
            <person name="Chen T."/>
        </authorList>
    </citation>
    <scope>NUCLEOTIDE SEQUENCE</scope>
    <source>
        <strain evidence="3">Nanhai2018</strain>
        <tissue evidence="3">Muscle</tissue>
    </source>
</reference>
<gene>
    <name evidence="3" type="ORF">HOLleu_13725</name>
</gene>
<feature type="region of interest" description="Disordered" evidence="1">
    <location>
        <begin position="1045"/>
        <end position="1096"/>
    </location>
</feature>
<feature type="compositionally biased region" description="Polar residues" evidence="1">
    <location>
        <begin position="477"/>
        <end position="487"/>
    </location>
</feature>
<feature type="compositionally biased region" description="Low complexity" evidence="1">
    <location>
        <begin position="630"/>
        <end position="647"/>
    </location>
</feature>
<feature type="region of interest" description="Disordered" evidence="1">
    <location>
        <begin position="388"/>
        <end position="423"/>
    </location>
</feature>